<name>A0AAW3TP87_9SPHN</name>
<protein>
    <submittedName>
        <fullName evidence="2">Uncharacterized protein</fullName>
    </submittedName>
</protein>
<dbReference type="AlphaFoldDB" id="A0AAW3TP87"/>
<dbReference type="Proteomes" id="UP000528945">
    <property type="component" value="Unassembled WGS sequence"/>
</dbReference>
<proteinExistence type="predicted"/>
<feature type="region of interest" description="Disordered" evidence="1">
    <location>
        <begin position="1"/>
        <end position="22"/>
    </location>
</feature>
<comment type="caution">
    <text evidence="2">The sequence shown here is derived from an EMBL/GenBank/DDBJ whole genome shotgun (WGS) entry which is preliminary data.</text>
</comment>
<sequence length="78" mass="7957">MVVPKSSLAKRGRGTVRAANGGGGVSAYVSLAASSPFVTVAPRHLPLAGRDWKPSAAGITSLPLRVFALSRDQKSLAA</sequence>
<keyword evidence="3" id="KW-1185">Reference proteome</keyword>
<organism evidence="2 3">
    <name type="scientific">Sphingomonas aquatilis</name>
    <dbReference type="NCBI Taxonomy" id="93063"/>
    <lineage>
        <taxon>Bacteria</taxon>
        <taxon>Pseudomonadati</taxon>
        <taxon>Pseudomonadota</taxon>
        <taxon>Alphaproteobacteria</taxon>
        <taxon>Sphingomonadales</taxon>
        <taxon>Sphingomonadaceae</taxon>
        <taxon>Sphingomonas</taxon>
    </lineage>
</organism>
<evidence type="ECO:0000313" key="3">
    <source>
        <dbReference type="Proteomes" id="UP000528945"/>
    </source>
</evidence>
<evidence type="ECO:0000313" key="2">
    <source>
        <dbReference type="EMBL" id="MBB3874876.1"/>
    </source>
</evidence>
<gene>
    <name evidence="2" type="ORF">GGR47_001092</name>
</gene>
<evidence type="ECO:0000256" key="1">
    <source>
        <dbReference type="SAM" id="MobiDB-lite"/>
    </source>
</evidence>
<accession>A0AAW3TP87</accession>
<reference evidence="2 3" key="1">
    <citation type="submission" date="2020-08" db="EMBL/GenBank/DDBJ databases">
        <title>Genomic Encyclopedia of Type Strains, Phase IV (KMG-IV): sequencing the most valuable type-strain genomes for metagenomic binning, comparative biology and taxonomic classification.</title>
        <authorList>
            <person name="Goeker M."/>
        </authorList>
    </citation>
    <scope>NUCLEOTIDE SEQUENCE [LARGE SCALE GENOMIC DNA]</scope>
    <source>
        <strain evidence="2 3">DSM 15581</strain>
    </source>
</reference>
<dbReference type="EMBL" id="JACIDB010000001">
    <property type="protein sequence ID" value="MBB3874876.1"/>
    <property type="molecule type" value="Genomic_DNA"/>
</dbReference>